<dbReference type="GO" id="GO:0070475">
    <property type="term" value="P:rRNA base methylation"/>
    <property type="evidence" value="ECO:0007669"/>
    <property type="project" value="TreeGrafter"/>
</dbReference>
<comment type="similarity">
    <text evidence="4">Belongs to the class I-like SAM-binding methyltransferase superfamily. RNA M5U methyltransferase family.</text>
</comment>
<reference evidence="7" key="1">
    <citation type="submission" date="2020-10" db="EMBL/GenBank/DDBJ databases">
        <authorList>
            <person name="Gilroy R."/>
        </authorList>
    </citation>
    <scope>NUCLEOTIDE SEQUENCE</scope>
    <source>
        <strain evidence="7">ChiBcec7-5410</strain>
    </source>
</reference>
<keyword evidence="2 4" id="KW-0808">Transferase</keyword>
<sequence length="463" mass="51582">MFDHPKKQSAKPAAHNSVSRPVDVRCPVSKKCSGCQMQNLTYQDGLHWKQAQVVKLLGQYGRVQSIIGMENPTHYRNKVQVAFGMTRQHKIISGVWQSKEHKITVVDRCIIEDSIASEIAITVRKLLSAFKMTAWTEQEGGFLRHLLIRRGFATGQIMVVLVAGTPVFPSKKNFVAALLRAHPEITTVVFTVNGSDTNLLLGDREEVLYGKGYIEDVLCGLTFRISPKSFYQVNPVQTEVLYRTAIDFAGLTGNETVLDAYCGIGTIGLAAASEARRVIGVELNADAVADAQKNKRQNGIQNASFICADAGEYLTSVAEQQQDGQKINVLFMDPPRAGASREFLNAVLRCVPEKIVYISCNPETQARDLKQLAGGRQPAYRVKKIQPVDMFPWTHHVENIVLLERSVPKKEDTPQNKHVQSSDHKHAQPKPKSVHRSRPSRRSQFADRNRAVFGKSGKKSEKK</sequence>
<feature type="region of interest" description="Disordered" evidence="6">
    <location>
        <begin position="405"/>
        <end position="463"/>
    </location>
</feature>
<feature type="compositionally biased region" description="Basic residues" evidence="6">
    <location>
        <begin position="427"/>
        <end position="441"/>
    </location>
</feature>
<dbReference type="PANTHER" id="PTHR11061">
    <property type="entry name" value="RNA M5U METHYLTRANSFERASE"/>
    <property type="match status" value="1"/>
</dbReference>
<dbReference type="PROSITE" id="PS01231">
    <property type="entry name" value="TRMA_2"/>
    <property type="match status" value="1"/>
</dbReference>
<evidence type="ECO:0000256" key="2">
    <source>
        <dbReference type="ARBA" id="ARBA00022679"/>
    </source>
</evidence>
<dbReference type="PROSITE" id="PS51687">
    <property type="entry name" value="SAM_MT_RNA_M5U"/>
    <property type="match status" value="1"/>
</dbReference>
<dbReference type="SUPFAM" id="SSF53335">
    <property type="entry name" value="S-adenosyl-L-methionine-dependent methyltransferases"/>
    <property type="match status" value="1"/>
</dbReference>
<gene>
    <name evidence="7" type="primary">rlmD</name>
    <name evidence="7" type="ORF">IAC43_07195</name>
</gene>
<dbReference type="InterPro" id="IPR030390">
    <property type="entry name" value="MeTrfase_TrmA_AS"/>
</dbReference>
<comment type="caution">
    <text evidence="7">The sequence shown here is derived from an EMBL/GenBank/DDBJ whole genome shotgun (WGS) entry which is preliminary data.</text>
</comment>
<feature type="binding site" evidence="4">
    <location>
        <position position="282"/>
    </location>
    <ligand>
        <name>S-adenosyl-L-methionine</name>
        <dbReference type="ChEBI" id="CHEBI:59789"/>
    </ligand>
</feature>
<evidence type="ECO:0000256" key="1">
    <source>
        <dbReference type="ARBA" id="ARBA00022603"/>
    </source>
</evidence>
<dbReference type="InterPro" id="IPR029063">
    <property type="entry name" value="SAM-dependent_MTases_sf"/>
</dbReference>
<name>A0A9D1H7H5_9FIRM</name>
<dbReference type="InterPro" id="IPR030391">
    <property type="entry name" value="MeTrfase_TrmA_CS"/>
</dbReference>
<reference evidence="7" key="2">
    <citation type="journal article" date="2021" name="PeerJ">
        <title>Extensive microbial diversity within the chicken gut microbiome revealed by metagenomics and culture.</title>
        <authorList>
            <person name="Gilroy R."/>
            <person name="Ravi A."/>
            <person name="Getino M."/>
            <person name="Pursley I."/>
            <person name="Horton D.L."/>
            <person name="Alikhan N.F."/>
            <person name="Baker D."/>
            <person name="Gharbi K."/>
            <person name="Hall N."/>
            <person name="Watson M."/>
            <person name="Adriaenssens E.M."/>
            <person name="Foster-Nyarko E."/>
            <person name="Jarju S."/>
            <person name="Secka A."/>
            <person name="Antonio M."/>
            <person name="Oren A."/>
            <person name="Chaudhuri R.R."/>
            <person name="La Ragione R."/>
            <person name="Hildebrand F."/>
            <person name="Pallen M.J."/>
        </authorList>
    </citation>
    <scope>NUCLEOTIDE SEQUENCE</scope>
    <source>
        <strain evidence="7">ChiBcec7-5410</strain>
    </source>
</reference>
<feature type="active site" description="Nucleophile" evidence="4">
    <location>
        <position position="360"/>
    </location>
</feature>
<evidence type="ECO:0000256" key="6">
    <source>
        <dbReference type="SAM" id="MobiDB-lite"/>
    </source>
</evidence>
<dbReference type="Proteomes" id="UP000824160">
    <property type="component" value="Unassembled WGS sequence"/>
</dbReference>
<evidence type="ECO:0000256" key="3">
    <source>
        <dbReference type="ARBA" id="ARBA00022691"/>
    </source>
</evidence>
<dbReference type="Pfam" id="PF05958">
    <property type="entry name" value="tRNA_U5-meth_tr"/>
    <property type="match status" value="1"/>
</dbReference>
<evidence type="ECO:0000313" key="7">
    <source>
        <dbReference type="EMBL" id="HIT94956.1"/>
    </source>
</evidence>
<feature type="binding site" evidence="4">
    <location>
        <position position="232"/>
    </location>
    <ligand>
        <name>S-adenosyl-L-methionine</name>
        <dbReference type="ChEBI" id="CHEBI:59789"/>
    </ligand>
</feature>
<dbReference type="EMBL" id="DVLW01000197">
    <property type="protein sequence ID" value="HIT94956.1"/>
    <property type="molecule type" value="Genomic_DNA"/>
</dbReference>
<accession>A0A9D1H7H5</accession>
<feature type="active site" evidence="5">
    <location>
        <position position="360"/>
    </location>
</feature>
<dbReference type="Gene3D" id="2.40.50.1070">
    <property type="match status" value="1"/>
</dbReference>
<dbReference type="EC" id="2.1.1.190" evidence="7"/>
<feature type="binding site" evidence="4">
    <location>
        <position position="261"/>
    </location>
    <ligand>
        <name>S-adenosyl-L-methionine</name>
        <dbReference type="ChEBI" id="CHEBI:59789"/>
    </ligand>
</feature>
<evidence type="ECO:0000256" key="4">
    <source>
        <dbReference type="PROSITE-ProRule" id="PRU01024"/>
    </source>
</evidence>
<evidence type="ECO:0000256" key="5">
    <source>
        <dbReference type="PROSITE-ProRule" id="PRU10015"/>
    </source>
</evidence>
<dbReference type="FunFam" id="3.40.50.150:FF:000009">
    <property type="entry name" value="23S rRNA (Uracil(1939)-C(5))-methyltransferase RlmD"/>
    <property type="match status" value="1"/>
</dbReference>
<feature type="region of interest" description="Disordered" evidence="6">
    <location>
        <begin position="1"/>
        <end position="20"/>
    </location>
</feature>
<feature type="compositionally biased region" description="Basic and acidic residues" evidence="6">
    <location>
        <begin position="406"/>
        <end position="426"/>
    </location>
</feature>
<dbReference type="NCBIfam" id="TIGR00479">
    <property type="entry name" value="rumA"/>
    <property type="match status" value="1"/>
</dbReference>
<dbReference type="PROSITE" id="PS01230">
    <property type="entry name" value="TRMA_1"/>
    <property type="match status" value="1"/>
</dbReference>
<keyword evidence="3 4" id="KW-0949">S-adenosyl-L-methionine</keyword>
<dbReference type="AlphaFoldDB" id="A0A9D1H7H5"/>
<dbReference type="PANTHER" id="PTHR11061:SF30">
    <property type="entry name" value="TRNA (URACIL(54)-C(5))-METHYLTRANSFERASE"/>
    <property type="match status" value="1"/>
</dbReference>
<dbReference type="GO" id="GO:0070041">
    <property type="term" value="F:rRNA (uridine-C5-)-methyltransferase activity"/>
    <property type="evidence" value="ECO:0007669"/>
    <property type="project" value="TreeGrafter"/>
</dbReference>
<dbReference type="CDD" id="cd02440">
    <property type="entry name" value="AdoMet_MTases"/>
    <property type="match status" value="1"/>
</dbReference>
<keyword evidence="1 4" id="KW-0489">Methyltransferase</keyword>
<feature type="binding site" evidence="4">
    <location>
        <position position="333"/>
    </location>
    <ligand>
        <name>S-adenosyl-L-methionine</name>
        <dbReference type="ChEBI" id="CHEBI:59789"/>
    </ligand>
</feature>
<dbReference type="FunFam" id="2.40.50.1070:FF:000003">
    <property type="entry name" value="23S rRNA (Uracil-5-)-methyltransferase RumA"/>
    <property type="match status" value="1"/>
</dbReference>
<proteinExistence type="inferred from homology"/>
<protein>
    <submittedName>
        <fullName evidence="7">23S rRNA (Uracil(1939)-C(5))-methyltransferase RlmD</fullName>
        <ecNumber evidence="7">2.1.1.190</ecNumber>
    </submittedName>
</protein>
<evidence type="ECO:0000313" key="8">
    <source>
        <dbReference type="Proteomes" id="UP000824160"/>
    </source>
</evidence>
<dbReference type="InterPro" id="IPR010280">
    <property type="entry name" value="U5_MeTrfase_fam"/>
</dbReference>
<dbReference type="Gene3D" id="3.40.50.150">
    <property type="entry name" value="Vaccinia Virus protein VP39"/>
    <property type="match status" value="1"/>
</dbReference>
<organism evidence="7 8">
    <name type="scientific">Candidatus Faecivivens stercoripullorum</name>
    <dbReference type="NCBI Taxonomy" id="2840805"/>
    <lineage>
        <taxon>Bacteria</taxon>
        <taxon>Bacillati</taxon>
        <taxon>Bacillota</taxon>
        <taxon>Clostridia</taxon>
        <taxon>Eubacteriales</taxon>
        <taxon>Oscillospiraceae</taxon>
        <taxon>Oscillospiraceae incertae sedis</taxon>
        <taxon>Candidatus Faecivivens</taxon>
    </lineage>
</organism>